<name>A0A7S0B5K3_9DINO</name>
<feature type="domain" description="Response regulatory" evidence="2">
    <location>
        <begin position="5"/>
        <end position="122"/>
    </location>
</feature>
<evidence type="ECO:0000256" key="1">
    <source>
        <dbReference type="PROSITE-ProRule" id="PRU00169"/>
    </source>
</evidence>
<dbReference type="GO" id="GO:0000160">
    <property type="term" value="P:phosphorelay signal transduction system"/>
    <property type="evidence" value="ECO:0007669"/>
    <property type="project" value="InterPro"/>
</dbReference>
<keyword evidence="1" id="KW-0597">Phosphoprotein</keyword>
<dbReference type="SUPFAM" id="SSF52172">
    <property type="entry name" value="CheY-like"/>
    <property type="match status" value="1"/>
</dbReference>
<sequence>MPGKSILILTDKADVRKSIMKALLVAAAEVDIVFVRTTSDLWKRLRDPKEKHHVLILDLAKSELQVDSLLKCCRGHERYGNLPIIVLSVEQELSEVVRASCSFVVFHPLAASMLREALVWCFDRKTLLGGSRYQSLEQDGGDGGVKSHGAPKDLEIQAVNLSMVPAAPAIVVS</sequence>
<evidence type="ECO:0000259" key="2">
    <source>
        <dbReference type="PROSITE" id="PS50110"/>
    </source>
</evidence>
<evidence type="ECO:0000313" key="3">
    <source>
        <dbReference type="EMBL" id="CAD8383767.1"/>
    </source>
</evidence>
<dbReference type="InterPro" id="IPR011006">
    <property type="entry name" value="CheY-like_superfamily"/>
</dbReference>
<reference evidence="3" key="1">
    <citation type="submission" date="2021-01" db="EMBL/GenBank/DDBJ databases">
        <authorList>
            <person name="Corre E."/>
            <person name="Pelletier E."/>
            <person name="Niang G."/>
            <person name="Scheremetjew M."/>
            <person name="Finn R."/>
            <person name="Kale V."/>
            <person name="Holt S."/>
            <person name="Cochrane G."/>
            <person name="Meng A."/>
            <person name="Brown T."/>
            <person name="Cohen L."/>
        </authorList>
    </citation>
    <scope>NUCLEOTIDE SEQUENCE</scope>
    <source>
        <strain evidence="3">Pbaha01</strain>
    </source>
</reference>
<dbReference type="InterPro" id="IPR001789">
    <property type="entry name" value="Sig_transdc_resp-reg_receiver"/>
</dbReference>
<dbReference type="AlphaFoldDB" id="A0A7S0B5K3"/>
<gene>
    <name evidence="3" type="ORF">PBAH0796_LOCUS27455</name>
</gene>
<feature type="modified residue" description="4-aspartylphosphate" evidence="1">
    <location>
        <position position="58"/>
    </location>
</feature>
<accession>A0A7S0B5K3</accession>
<dbReference type="Gene3D" id="3.40.50.2300">
    <property type="match status" value="1"/>
</dbReference>
<proteinExistence type="predicted"/>
<dbReference type="EMBL" id="HBEG01045070">
    <property type="protein sequence ID" value="CAD8383767.1"/>
    <property type="molecule type" value="Transcribed_RNA"/>
</dbReference>
<organism evidence="3">
    <name type="scientific">Pyrodinium bahamense</name>
    <dbReference type="NCBI Taxonomy" id="73915"/>
    <lineage>
        <taxon>Eukaryota</taxon>
        <taxon>Sar</taxon>
        <taxon>Alveolata</taxon>
        <taxon>Dinophyceae</taxon>
        <taxon>Gonyaulacales</taxon>
        <taxon>Pyrocystaceae</taxon>
        <taxon>Pyrodinium</taxon>
    </lineage>
</organism>
<dbReference type="PROSITE" id="PS50110">
    <property type="entry name" value="RESPONSE_REGULATORY"/>
    <property type="match status" value="1"/>
</dbReference>
<protein>
    <recommendedName>
        <fullName evidence="2">Response regulatory domain-containing protein</fullName>
    </recommendedName>
</protein>